<protein>
    <submittedName>
        <fullName evidence="1">Uncharacterized protein</fullName>
    </submittedName>
</protein>
<dbReference type="EMBL" id="VSSQ01050639">
    <property type="protein sequence ID" value="MPN04720.1"/>
    <property type="molecule type" value="Genomic_DNA"/>
</dbReference>
<reference evidence="1" key="1">
    <citation type="submission" date="2019-08" db="EMBL/GenBank/DDBJ databases">
        <authorList>
            <person name="Kucharzyk K."/>
            <person name="Murdoch R.W."/>
            <person name="Higgins S."/>
            <person name="Loffler F."/>
        </authorList>
    </citation>
    <scope>NUCLEOTIDE SEQUENCE</scope>
</reference>
<dbReference type="AlphaFoldDB" id="A0A645ETH8"/>
<proteinExistence type="predicted"/>
<accession>A0A645ETH8</accession>
<name>A0A645ETH8_9ZZZZ</name>
<evidence type="ECO:0000313" key="1">
    <source>
        <dbReference type="EMBL" id="MPN04720.1"/>
    </source>
</evidence>
<organism evidence="1">
    <name type="scientific">bioreactor metagenome</name>
    <dbReference type="NCBI Taxonomy" id="1076179"/>
    <lineage>
        <taxon>unclassified sequences</taxon>
        <taxon>metagenomes</taxon>
        <taxon>ecological metagenomes</taxon>
    </lineage>
</organism>
<sequence length="203" mass="22430">MRRTAVFRHQVSLRHQVVQRGIHALLRPADARKILQRLLIVALLGLIQNKLIGNPLVLRAVGELADANIGGDLLRIFRTEQHAEKAAIGVPNHVDLLLMEPLAQIVHDEARVLNAGIHVHRLLCLRGGVALARATLVEADDGAFVRQRRLIHQYGMPVAGARTAMEKQHHGVRLLGSAHANVQQRAVDREFFMQIDGIAALHA</sequence>
<comment type="caution">
    <text evidence="1">The sequence shown here is derived from an EMBL/GenBank/DDBJ whole genome shotgun (WGS) entry which is preliminary data.</text>
</comment>
<gene>
    <name evidence="1" type="ORF">SDC9_151965</name>
</gene>